<keyword evidence="10" id="KW-1185">Reference proteome</keyword>
<dbReference type="InterPro" id="IPR039901">
    <property type="entry name" value="Kdotransferase"/>
</dbReference>
<dbReference type="PANTHER" id="PTHR42755">
    <property type="entry name" value="3-DEOXY-MANNO-OCTULOSONATE CYTIDYLYLTRANSFERASE"/>
    <property type="match status" value="1"/>
</dbReference>
<dbReference type="GO" id="GO:0005886">
    <property type="term" value="C:plasma membrane"/>
    <property type="evidence" value="ECO:0007669"/>
    <property type="project" value="TreeGrafter"/>
</dbReference>
<evidence type="ECO:0000256" key="4">
    <source>
        <dbReference type="ARBA" id="ARBA00031445"/>
    </source>
</evidence>
<dbReference type="InterPro" id="IPR007507">
    <property type="entry name" value="Glycos_transf_N"/>
</dbReference>
<dbReference type="Gene3D" id="3.40.50.2000">
    <property type="entry name" value="Glycogen Phosphorylase B"/>
    <property type="match status" value="1"/>
</dbReference>
<reference evidence="9 10" key="1">
    <citation type="journal article" date="2023" name="Hortic Res">
        <title>Pangenome of water caltrop reveals structural variations and asymmetric subgenome divergence after allopolyploidization.</title>
        <authorList>
            <person name="Zhang X."/>
            <person name="Chen Y."/>
            <person name="Wang L."/>
            <person name="Yuan Y."/>
            <person name="Fang M."/>
            <person name="Shi L."/>
            <person name="Lu R."/>
            <person name="Comes H.P."/>
            <person name="Ma Y."/>
            <person name="Chen Y."/>
            <person name="Huang G."/>
            <person name="Zhou Y."/>
            <person name="Zheng Z."/>
            <person name="Qiu Y."/>
        </authorList>
    </citation>
    <scope>NUCLEOTIDE SEQUENCE [LARGE SCALE GENOMIC DNA]</scope>
    <source>
        <strain evidence="9">F231</strain>
    </source>
</reference>
<gene>
    <name evidence="9" type="ORF">SAY86_015001</name>
</gene>
<dbReference type="FunFam" id="3.40.50.2000:FF:000032">
    <property type="entry name" value="3-deoxy-D-manno-octulosonic acid transferase"/>
    <property type="match status" value="1"/>
</dbReference>
<evidence type="ECO:0000313" key="9">
    <source>
        <dbReference type="EMBL" id="KAK4767251.1"/>
    </source>
</evidence>
<dbReference type="GO" id="GO:0009245">
    <property type="term" value="P:lipid A biosynthetic process"/>
    <property type="evidence" value="ECO:0007669"/>
    <property type="project" value="TreeGrafter"/>
</dbReference>
<dbReference type="PANTHER" id="PTHR42755:SF1">
    <property type="entry name" value="3-DEOXY-D-MANNO-OCTULOSONIC ACID TRANSFERASE, MITOCHONDRIAL-RELATED"/>
    <property type="match status" value="1"/>
</dbReference>
<name>A0AAN7QGG8_TRANT</name>
<evidence type="ECO:0000256" key="5">
    <source>
        <dbReference type="ARBA" id="ARBA00049183"/>
    </source>
</evidence>
<dbReference type="EMBL" id="JAXQNO010000022">
    <property type="protein sequence ID" value="KAK4767251.1"/>
    <property type="molecule type" value="Genomic_DNA"/>
</dbReference>
<evidence type="ECO:0000256" key="1">
    <source>
        <dbReference type="ARBA" id="ARBA00006380"/>
    </source>
</evidence>
<organism evidence="9 10">
    <name type="scientific">Trapa natans</name>
    <name type="common">Water chestnut</name>
    <dbReference type="NCBI Taxonomy" id="22666"/>
    <lineage>
        <taxon>Eukaryota</taxon>
        <taxon>Viridiplantae</taxon>
        <taxon>Streptophyta</taxon>
        <taxon>Embryophyta</taxon>
        <taxon>Tracheophyta</taxon>
        <taxon>Spermatophyta</taxon>
        <taxon>Magnoliopsida</taxon>
        <taxon>eudicotyledons</taxon>
        <taxon>Gunneridae</taxon>
        <taxon>Pentapetalae</taxon>
        <taxon>rosids</taxon>
        <taxon>malvids</taxon>
        <taxon>Myrtales</taxon>
        <taxon>Lythraceae</taxon>
        <taxon>Trapa</taxon>
    </lineage>
</organism>
<evidence type="ECO:0000256" key="7">
    <source>
        <dbReference type="PIRSR" id="PIRSR639901-2"/>
    </source>
</evidence>
<dbReference type="GO" id="GO:0043842">
    <property type="term" value="F:Kdo transferase activity"/>
    <property type="evidence" value="ECO:0007669"/>
    <property type="project" value="UniProtKB-EC"/>
</dbReference>
<comment type="caution">
    <text evidence="9">The sequence shown here is derived from an EMBL/GenBank/DDBJ whole genome shotgun (WGS) entry which is preliminary data.</text>
</comment>
<dbReference type="EC" id="2.4.99.12" evidence="2"/>
<evidence type="ECO:0000259" key="8">
    <source>
        <dbReference type="Pfam" id="PF04413"/>
    </source>
</evidence>
<feature type="site" description="Transition state stabilizer" evidence="7">
    <location>
        <position position="254"/>
    </location>
</feature>
<evidence type="ECO:0000256" key="2">
    <source>
        <dbReference type="ARBA" id="ARBA00012621"/>
    </source>
</evidence>
<dbReference type="AlphaFoldDB" id="A0AAN7QGG8"/>
<evidence type="ECO:0000256" key="3">
    <source>
        <dbReference type="ARBA" id="ARBA00022679"/>
    </source>
</evidence>
<dbReference type="FunFam" id="3.40.50.11720:FF:000001">
    <property type="entry name" value="3-deoxy-D-manno-octulosonic acid transferase"/>
    <property type="match status" value="1"/>
</dbReference>
<feature type="domain" description="3-deoxy-D-manno-octulosonic-acid transferase N-terminal" evidence="8">
    <location>
        <begin position="102"/>
        <end position="255"/>
    </location>
</feature>
<accession>A0AAN7QGG8</accession>
<evidence type="ECO:0000256" key="6">
    <source>
        <dbReference type="PIRSR" id="PIRSR639901-1"/>
    </source>
</evidence>
<dbReference type="InterPro" id="IPR038107">
    <property type="entry name" value="Glycos_transf_N_sf"/>
</dbReference>
<comment type="catalytic activity">
    <reaction evidence="5">
        <text>lipid IVA (E. coli) + CMP-3-deoxy-beta-D-manno-octulosonate = alpha-Kdo-(2-&gt;6)-lipid IVA (E. coli) + CMP + H(+)</text>
        <dbReference type="Rhea" id="RHEA:28066"/>
        <dbReference type="ChEBI" id="CHEBI:15378"/>
        <dbReference type="ChEBI" id="CHEBI:58603"/>
        <dbReference type="ChEBI" id="CHEBI:60364"/>
        <dbReference type="ChEBI" id="CHEBI:60377"/>
        <dbReference type="ChEBI" id="CHEBI:85987"/>
        <dbReference type="EC" id="2.4.99.12"/>
    </reaction>
</comment>
<dbReference type="Pfam" id="PF04413">
    <property type="entry name" value="Glycos_transf_N"/>
    <property type="match status" value="1"/>
</dbReference>
<feature type="active site" description="Proton acceptor" evidence="6">
    <location>
        <position position="104"/>
    </location>
</feature>
<comment type="similarity">
    <text evidence="1">Belongs to the glycosyltransferase group 1 family. Glycosyltransferase 30 subfamily.</text>
</comment>
<feature type="site" description="Transition state stabilizer" evidence="7">
    <location>
        <position position="174"/>
    </location>
</feature>
<dbReference type="Gene3D" id="3.40.50.11720">
    <property type="entry name" value="3-Deoxy-D-manno-octulosonic-acid transferase, N-terminal domain"/>
    <property type="match status" value="1"/>
</dbReference>
<proteinExistence type="inferred from homology"/>
<sequence length="463" mass="51781">MNMANGSGIIVYKLYRALSYGLSPLLHLHLRWRKLRGLEHQLRWPERLGRASLSRPPGPLLWFHAVSLGDDLEIIKFGTSAILLVFQSTQLHLRMPSFRFPLGEGMAAIPVINGCMQKRPDFNILMTTTTLSAFEVIKDKLPTKVLYQFAPIDTPMAVDSFLGYWKPDAIILMESELWPNLIVSASENGIPLALINARMSAKSFRRWSRSLLLPLVSLLLSRFSLIIPLSNAQAINFQLLQAPPLAINFSADLKYVVAEYNTSAREESCIDSLMAQLTHKKVWMAASIHRGEEEVMLAVHKYLMQRHGNIITVIVPRYPQVGREIFQKLRKERYCVALRSQQKVLQPGTNIYIVDTLGELRELYRLTPIAVIGGSFFPGLAGHNLSEAAAAGCAVLTGFHNGHFSHMVQQMQKVNKVSVKQVSGNVELAEALDELFSDATSLNLSRLAAKEAYHALSNVKGNK</sequence>
<evidence type="ECO:0000313" key="10">
    <source>
        <dbReference type="Proteomes" id="UP001346149"/>
    </source>
</evidence>
<dbReference type="Proteomes" id="UP001346149">
    <property type="component" value="Unassembled WGS sequence"/>
</dbReference>
<protein>
    <recommendedName>
        <fullName evidence="2">lipid IVA 3-deoxy-D-manno-octulosonic acid transferase</fullName>
        <ecNumber evidence="2">2.4.99.12</ecNumber>
    </recommendedName>
    <alternativeName>
        <fullName evidence="4">Lipid IV(A) 3-deoxy-D-manno-octulosonic acid transferase</fullName>
    </alternativeName>
</protein>
<keyword evidence="3" id="KW-0808">Transferase</keyword>